<dbReference type="EMBL" id="QVIG01000004">
    <property type="protein sequence ID" value="RGD55384.1"/>
    <property type="molecule type" value="Genomic_DNA"/>
</dbReference>
<feature type="domain" description="TrwC relaxase" evidence="1">
    <location>
        <begin position="19"/>
        <end position="224"/>
    </location>
</feature>
<protein>
    <recommendedName>
        <fullName evidence="1">TrwC relaxase domain-containing protein</fullName>
    </recommendedName>
</protein>
<keyword evidence="3" id="KW-1185">Reference proteome</keyword>
<sequence length="249" mass="27520">MAPIVITMTATVSIGHDPEYLLGQVARGGENYYLQAIEVEGEPPGVWLGRGAAELGLTGEVDPDVMREMYTHLTDPRRIDQVRTVTDARIKEWRAAHPEVDGRSKEFREAKARIRQEVRAEYRMGTAPRDYTTSTERNVAEAIQKLGPNATPEQKKKTEMGIRLNAPATRKFFDTTYSVAKSVSLLHAGYQASAIQLREAGDVAGAEAMEAKAQAVLKHVRAGNQAMIDYLQEHAGYVREGRSGHKDAT</sequence>
<dbReference type="Pfam" id="PF08751">
    <property type="entry name" value="TrwC"/>
    <property type="match status" value="1"/>
</dbReference>
<comment type="caution">
    <text evidence="2">The sequence shown here is derived from an EMBL/GenBank/DDBJ whole genome shotgun (WGS) entry which is preliminary data.</text>
</comment>
<reference evidence="2 3" key="1">
    <citation type="submission" date="2018-08" db="EMBL/GenBank/DDBJ databases">
        <title>Diversity &amp; Physiological Properties of Lignin-Decomposing Actinobacteria from Soil.</title>
        <authorList>
            <person name="Roh S.G."/>
            <person name="Kim S.B."/>
        </authorList>
    </citation>
    <scope>NUCLEOTIDE SEQUENCE [LARGE SCALE GENOMIC DNA]</scope>
    <source>
        <strain evidence="2 3">MMS17-GH009</strain>
    </source>
</reference>
<dbReference type="InterPro" id="IPR014862">
    <property type="entry name" value="TrwC"/>
</dbReference>
<organism evidence="2 3">
    <name type="scientific">Kitasatospora xanthocidica</name>
    <dbReference type="NCBI Taxonomy" id="83382"/>
    <lineage>
        <taxon>Bacteria</taxon>
        <taxon>Bacillati</taxon>
        <taxon>Actinomycetota</taxon>
        <taxon>Actinomycetes</taxon>
        <taxon>Kitasatosporales</taxon>
        <taxon>Streptomycetaceae</taxon>
        <taxon>Kitasatospora</taxon>
    </lineage>
</organism>
<proteinExistence type="predicted"/>
<name>A0A372ZIJ9_9ACTN</name>
<feature type="non-terminal residue" evidence="2">
    <location>
        <position position="249"/>
    </location>
</feature>
<evidence type="ECO:0000259" key="1">
    <source>
        <dbReference type="Pfam" id="PF08751"/>
    </source>
</evidence>
<accession>A0A372ZIJ9</accession>
<dbReference type="SUPFAM" id="SSF55464">
    <property type="entry name" value="Origin of replication-binding domain, RBD-like"/>
    <property type="match status" value="1"/>
</dbReference>
<dbReference type="AlphaFoldDB" id="A0A372ZIJ9"/>
<gene>
    <name evidence="2" type="ORF">DR950_41720</name>
</gene>
<evidence type="ECO:0000313" key="3">
    <source>
        <dbReference type="Proteomes" id="UP000263377"/>
    </source>
</evidence>
<dbReference type="Proteomes" id="UP000263377">
    <property type="component" value="Unassembled WGS sequence"/>
</dbReference>
<evidence type="ECO:0000313" key="2">
    <source>
        <dbReference type="EMBL" id="RGD55384.1"/>
    </source>
</evidence>